<evidence type="ECO:0000259" key="1">
    <source>
        <dbReference type="Pfam" id="PF12697"/>
    </source>
</evidence>
<dbReference type="PANTHER" id="PTHR47914">
    <property type="entry name" value="ALPHA/BETA-HYDROLASES SUPERFAMILY PROTEIN"/>
    <property type="match status" value="1"/>
</dbReference>
<accession>A0A926VHU1</accession>
<organism evidence="2 3">
    <name type="scientific">Aerosakkonema funiforme FACHB-1375</name>
    <dbReference type="NCBI Taxonomy" id="2949571"/>
    <lineage>
        <taxon>Bacteria</taxon>
        <taxon>Bacillati</taxon>
        <taxon>Cyanobacteriota</taxon>
        <taxon>Cyanophyceae</taxon>
        <taxon>Oscillatoriophycideae</taxon>
        <taxon>Aerosakkonematales</taxon>
        <taxon>Aerosakkonemataceae</taxon>
        <taxon>Aerosakkonema</taxon>
    </lineage>
</organism>
<dbReference type="SUPFAM" id="SSF53474">
    <property type="entry name" value="alpha/beta-Hydrolases"/>
    <property type="match status" value="1"/>
</dbReference>
<dbReference type="Pfam" id="PF12697">
    <property type="entry name" value="Abhydrolase_6"/>
    <property type="match status" value="1"/>
</dbReference>
<comment type="caution">
    <text evidence="2">The sequence shown here is derived from an EMBL/GenBank/DDBJ whole genome shotgun (WGS) entry which is preliminary data.</text>
</comment>
<dbReference type="InterPro" id="IPR029058">
    <property type="entry name" value="AB_hydrolase_fold"/>
</dbReference>
<dbReference type="PANTHER" id="PTHR47914:SF1">
    <property type="entry name" value="ALPHA_BETA-HYDROLASES SUPERFAMILY PROTEIN"/>
    <property type="match status" value="1"/>
</dbReference>
<dbReference type="RefSeq" id="WP_190469684.1">
    <property type="nucleotide sequence ID" value="NZ_JACJPW010000071.1"/>
</dbReference>
<dbReference type="Gene3D" id="3.40.50.1820">
    <property type="entry name" value="alpha/beta hydrolase"/>
    <property type="match status" value="1"/>
</dbReference>
<dbReference type="AlphaFoldDB" id="A0A926VHU1"/>
<name>A0A926VHU1_9CYAN</name>
<reference evidence="2" key="1">
    <citation type="journal article" date="2015" name="ISME J.">
        <title>Draft Genome Sequence of Streptomyces incarnatus NRRL8089, which Produces the Nucleoside Antibiotic Sinefungin.</title>
        <authorList>
            <person name="Oshima K."/>
            <person name="Hattori M."/>
            <person name="Shimizu H."/>
            <person name="Fukuda K."/>
            <person name="Nemoto M."/>
            <person name="Inagaki K."/>
            <person name="Tamura T."/>
        </authorList>
    </citation>
    <scope>NUCLEOTIDE SEQUENCE</scope>
    <source>
        <strain evidence="2">FACHB-1375</strain>
    </source>
</reference>
<keyword evidence="2" id="KW-0378">Hydrolase</keyword>
<gene>
    <name evidence="2" type="ORF">H6G03_23780</name>
</gene>
<evidence type="ECO:0000313" key="3">
    <source>
        <dbReference type="Proteomes" id="UP000641646"/>
    </source>
</evidence>
<dbReference type="GO" id="GO:0016787">
    <property type="term" value="F:hydrolase activity"/>
    <property type="evidence" value="ECO:0007669"/>
    <property type="project" value="UniProtKB-KW"/>
</dbReference>
<dbReference type="InterPro" id="IPR000073">
    <property type="entry name" value="AB_hydrolase_1"/>
</dbReference>
<feature type="domain" description="AB hydrolase-1" evidence="1">
    <location>
        <begin position="53"/>
        <end position="255"/>
    </location>
</feature>
<dbReference type="Proteomes" id="UP000641646">
    <property type="component" value="Unassembled WGS sequence"/>
</dbReference>
<evidence type="ECO:0000313" key="2">
    <source>
        <dbReference type="EMBL" id="MBD2184052.1"/>
    </source>
</evidence>
<protein>
    <submittedName>
        <fullName evidence="2">Alpha/beta hydrolase</fullName>
    </submittedName>
</protein>
<keyword evidence="3" id="KW-1185">Reference proteome</keyword>
<proteinExistence type="predicted"/>
<reference evidence="2" key="2">
    <citation type="submission" date="2020-08" db="EMBL/GenBank/DDBJ databases">
        <authorList>
            <person name="Chen M."/>
            <person name="Teng W."/>
            <person name="Zhao L."/>
            <person name="Hu C."/>
            <person name="Zhou Y."/>
            <person name="Han B."/>
            <person name="Song L."/>
            <person name="Shu W."/>
        </authorList>
    </citation>
    <scope>NUCLEOTIDE SEQUENCE</scope>
    <source>
        <strain evidence="2">FACHB-1375</strain>
    </source>
</reference>
<dbReference type="EMBL" id="JACJPW010000071">
    <property type="protein sequence ID" value="MBD2184052.1"/>
    <property type="molecule type" value="Genomic_DNA"/>
</dbReference>
<sequence length="296" mass="32693">MSQLTLETIGATRQEYQWIWQGQQLSIAYDILGEGKTVLLLPALSSVSTRGEMGELAKSLASQFQVVAVDWPGFGQSSRSQLDYRPALYHQFLQYFVKNIINKPAAVVAAGHAAGYAMKLAKTQPDIFSHIVLAAPTWRGPLPTMGLNEEQSNILREIVRSPILGEMLYALNTIPPFLNFMYRGHVFAKGDILTDNFIQQKWQTTQQPGARFASAAFVTGALDPVQNRSDFLAWFKDLSIPVMVAIGEQSPPKSKAEMEALSQLPGVQSRLLPGSLGLHEEYADKLAEVILPFLNS</sequence>